<keyword evidence="4 6" id="KW-0378">Hydrolase</keyword>
<evidence type="ECO:0000256" key="2">
    <source>
        <dbReference type="ARBA" id="ARBA00005641"/>
    </source>
</evidence>
<comment type="similarity">
    <text evidence="2 6">Belongs to the glycosyl hydrolase 5 (cellulase A) family.</text>
</comment>
<evidence type="ECO:0000256" key="1">
    <source>
        <dbReference type="ARBA" id="ARBA00000966"/>
    </source>
</evidence>
<evidence type="ECO:0000313" key="9">
    <source>
        <dbReference type="EMBL" id="TDL20786.1"/>
    </source>
</evidence>
<dbReference type="Proteomes" id="UP000294933">
    <property type="component" value="Unassembled WGS sequence"/>
</dbReference>
<dbReference type="VEuPathDB" id="FungiDB:BD410DRAFT_357137"/>
<dbReference type="InterPro" id="IPR017853">
    <property type="entry name" value="GH"/>
</dbReference>
<protein>
    <recommendedName>
        <fullName evidence="3">cellulase</fullName>
        <ecNumber evidence="3">3.2.1.4</ecNumber>
    </recommendedName>
</protein>
<dbReference type="EMBL" id="ML170185">
    <property type="protein sequence ID" value="TDL20786.1"/>
    <property type="molecule type" value="Genomic_DNA"/>
</dbReference>
<name>A0A4Y7Q0G4_9AGAM</name>
<keyword evidence="5 6" id="KW-0326">Glycosidase</keyword>
<comment type="catalytic activity">
    <reaction evidence="1">
        <text>Endohydrolysis of (1-&gt;4)-beta-D-glucosidic linkages in cellulose, lichenin and cereal beta-D-glucans.</text>
        <dbReference type="EC" id="3.2.1.4"/>
    </reaction>
</comment>
<dbReference type="GO" id="GO:0009251">
    <property type="term" value="P:glucan catabolic process"/>
    <property type="evidence" value="ECO:0007669"/>
    <property type="project" value="TreeGrafter"/>
</dbReference>
<feature type="domain" description="Glycoside hydrolase family 5" evidence="8">
    <location>
        <begin position="43"/>
        <end position="326"/>
    </location>
</feature>
<dbReference type="GO" id="GO:0008810">
    <property type="term" value="F:cellulase activity"/>
    <property type="evidence" value="ECO:0007669"/>
    <property type="project" value="UniProtKB-EC"/>
</dbReference>
<evidence type="ECO:0000256" key="5">
    <source>
        <dbReference type="ARBA" id="ARBA00023295"/>
    </source>
</evidence>
<dbReference type="STRING" id="50990.A0A4Y7Q0G4"/>
<evidence type="ECO:0000256" key="7">
    <source>
        <dbReference type="SAM" id="SignalP"/>
    </source>
</evidence>
<feature type="signal peptide" evidence="7">
    <location>
        <begin position="1"/>
        <end position="19"/>
    </location>
</feature>
<dbReference type="Gene3D" id="3.20.20.80">
    <property type="entry name" value="Glycosidases"/>
    <property type="match status" value="1"/>
</dbReference>
<evidence type="ECO:0000313" key="10">
    <source>
        <dbReference type="Proteomes" id="UP000294933"/>
    </source>
</evidence>
<dbReference type="PANTHER" id="PTHR34142:SF1">
    <property type="entry name" value="GLYCOSIDE HYDROLASE FAMILY 5 DOMAIN-CONTAINING PROTEIN"/>
    <property type="match status" value="1"/>
</dbReference>
<gene>
    <name evidence="9" type="ORF">BD410DRAFT_357137</name>
</gene>
<dbReference type="PANTHER" id="PTHR34142">
    <property type="entry name" value="ENDO-BETA-1,4-GLUCANASE A"/>
    <property type="match status" value="1"/>
</dbReference>
<dbReference type="AlphaFoldDB" id="A0A4Y7Q0G4"/>
<reference evidence="9 10" key="1">
    <citation type="submission" date="2018-06" db="EMBL/GenBank/DDBJ databases">
        <title>A transcriptomic atlas of mushroom development highlights an independent origin of complex multicellularity.</title>
        <authorList>
            <consortium name="DOE Joint Genome Institute"/>
            <person name="Krizsan K."/>
            <person name="Almasi E."/>
            <person name="Merenyi Z."/>
            <person name="Sahu N."/>
            <person name="Viragh M."/>
            <person name="Koszo T."/>
            <person name="Mondo S."/>
            <person name="Kiss B."/>
            <person name="Balint B."/>
            <person name="Kues U."/>
            <person name="Barry K."/>
            <person name="Hegedus J.C."/>
            <person name="Henrissat B."/>
            <person name="Johnson J."/>
            <person name="Lipzen A."/>
            <person name="Ohm R."/>
            <person name="Nagy I."/>
            <person name="Pangilinan J."/>
            <person name="Yan J."/>
            <person name="Xiong Y."/>
            <person name="Grigoriev I.V."/>
            <person name="Hibbett D.S."/>
            <person name="Nagy L.G."/>
        </authorList>
    </citation>
    <scope>NUCLEOTIDE SEQUENCE [LARGE SCALE GENOMIC DNA]</scope>
    <source>
        <strain evidence="9 10">SZMC22713</strain>
    </source>
</reference>
<dbReference type="EC" id="3.2.1.4" evidence="3"/>
<feature type="chain" id="PRO_5021436080" description="cellulase" evidence="7">
    <location>
        <begin position="20"/>
        <end position="382"/>
    </location>
</feature>
<evidence type="ECO:0000259" key="8">
    <source>
        <dbReference type="Pfam" id="PF00150"/>
    </source>
</evidence>
<keyword evidence="7" id="KW-0732">Signal</keyword>
<keyword evidence="10" id="KW-1185">Reference proteome</keyword>
<evidence type="ECO:0000256" key="4">
    <source>
        <dbReference type="ARBA" id="ARBA00022801"/>
    </source>
</evidence>
<sequence length="382" mass="41674">MFSRLFAITSVLAASAAWAKILYAGVNESGGEFSVWSNTKTVGTGLPGRFGTDYAFINKSTVDIFVDNEKANFFRVTFLMERMCPVATGLGSTFNDTYFGFYEDAINYITKTKGAYALIDPHNYMRYNDPSQQPTTGSIIGDTTDPKAATTAQFGEFWAELARRFVDNEKVVFGINNEPHDMLTSLVFANNQAAITGIRSVGAKQLILAPGNGYTGGHSFTQLTGAGNWAPSSDYMFKLHDPANNYAIDIHEYLDIDFSGGHAECAQPAPSNLAALTTWLKKHSLKAMITEFSGGDNQNCYNYIDELLTYMEQNKEYIGWTAWAAGPIWGNNSPCCGPDTGSLEPGALNALGQPSAYSTVWATAMRPHIPTTLKWSGISTTK</sequence>
<dbReference type="SUPFAM" id="SSF51445">
    <property type="entry name" value="(Trans)glycosidases"/>
    <property type="match status" value="1"/>
</dbReference>
<evidence type="ECO:0000256" key="3">
    <source>
        <dbReference type="ARBA" id="ARBA00012601"/>
    </source>
</evidence>
<organism evidence="9 10">
    <name type="scientific">Rickenella mellea</name>
    <dbReference type="NCBI Taxonomy" id="50990"/>
    <lineage>
        <taxon>Eukaryota</taxon>
        <taxon>Fungi</taxon>
        <taxon>Dikarya</taxon>
        <taxon>Basidiomycota</taxon>
        <taxon>Agaricomycotina</taxon>
        <taxon>Agaricomycetes</taxon>
        <taxon>Hymenochaetales</taxon>
        <taxon>Rickenellaceae</taxon>
        <taxon>Rickenella</taxon>
    </lineage>
</organism>
<proteinExistence type="inferred from homology"/>
<dbReference type="Pfam" id="PF00150">
    <property type="entry name" value="Cellulase"/>
    <property type="match status" value="1"/>
</dbReference>
<dbReference type="InterPro" id="IPR001547">
    <property type="entry name" value="Glyco_hydro_5"/>
</dbReference>
<evidence type="ECO:0000256" key="6">
    <source>
        <dbReference type="RuleBase" id="RU361153"/>
    </source>
</evidence>
<accession>A0A4Y7Q0G4</accession>
<dbReference type="OrthoDB" id="5823761at2759"/>